<keyword evidence="2" id="KW-0285">Flavoprotein</keyword>
<dbReference type="SUPFAM" id="SSF51905">
    <property type="entry name" value="FAD/NAD(P)-binding domain"/>
    <property type="match status" value="1"/>
</dbReference>
<dbReference type="GeneID" id="36290415"/>
<dbReference type="PANTHER" id="PTHR43872:SF1">
    <property type="entry name" value="MONOOXYGENASE, PUTATIVE (AFU_ORTHOLOGUE AFUA_8G02570)-RELATED"/>
    <property type="match status" value="1"/>
</dbReference>
<evidence type="ECO:0000313" key="7">
    <source>
        <dbReference type="EMBL" id="OAF56137.1"/>
    </source>
</evidence>
<proteinExistence type="predicted"/>
<dbReference type="FunFam" id="3.50.50.60:FF:000228">
    <property type="entry name" value="FAD-containing monooxygenase EthA"/>
    <property type="match status" value="1"/>
</dbReference>
<dbReference type="GO" id="GO:0004497">
    <property type="term" value="F:monooxygenase activity"/>
    <property type="evidence" value="ECO:0007669"/>
    <property type="project" value="UniProtKB-KW"/>
</dbReference>
<dbReference type="EMBL" id="KV441405">
    <property type="protein sequence ID" value="OAF56137.1"/>
    <property type="molecule type" value="Genomic_DNA"/>
</dbReference>
<keyword evidence="4" id="KW-0521">NADP</keyword>
<dbReference type="PRINTS" id="PR00411">
    <property type="entry name" value="PNDRDTASEI"/>
</dbReference>
<dbReference type="OrthoDB" id="66881at2759"/>
<keyword evidence="5" id="KW-0560">Oxidoreductase</keyword>
<organism evidence="7">
    <name type="scientific">Pseudogymnoascus destructans</name>
    <dbReference type="NCBI Taxonomy" id="655981"/>
    <lineage>
        <taxon>Eukaryota</taxon>
        <taxon>Fungi</taxon>
        <taxon>Dikarya</taxon>
        <taxon>Ascomycota</taxon>
        <taxon>Pezizomycotina</taxon>
        <taxon>Leotiomycetes</taxon>
        <taxon>Thelebolales</taxon>
        <taxon>Thelebolaceae</taxon>
        <taxon>Pseudogymnoascus</taxon>
    </lineage>
</organism>
<keyword evidence="6" id="KW-0503">Monooxygenase</keyword>
<dbReference type="Gene3D" id="3.50.50.60">
    <property type="entry name" value="FAD/NAD(P)-binding domain"/>
    <property type="match status" value="2"/>
</dbReference>
<dbReference type="RefSeq" id="XP_024321435.1">
    <property type="nucleotide sequence ID" value="XM_024470942.1"/>
</dbReference>
<protein>
    <recommendedName>
        <fullName evidence="8">FAD/NAD(P)-binding domain-containing protein</fullName>
    </recommendedName>
</protein>
<evidence type="ECO:0000256" key="2">
    <source>
        <dbReference type="ARBA" id="ARBA00022630"/>
    </source>
</evidence>
<name>A0A177A212_9PEZI</name>
<dbReference type="InterPro" id="IPR051820">
    <property type="entry name" value="FAD-binding_MO"/>
</dbReference>
<dbReference type="VEuPathDB" id="FungiDB:GMDG_04436"/>
<dbReference type="AlphaFoldDB" id="A0A177A212"/>
<reference evidence="7" key="1">
    <citation type="submission" date="2016-03" db="EMBL/GenBank/DDBJ databases">
        <title>Updated assembly of Pseudogymnoascus destructans, the fungus causing white-nose syndrome of bats.</title>
        <authorList>
            <person name="Palmer J.M."/>
            <person name="Drees K.P."/>
            <person name="Foster J.T."/>
            <person name="Lindner D.L."/>
        </authorList>
    </citation>
    <scope>NUCLEOTIDE SEQUENCE [LARGE SCALE GENOMIC DNA]</scope>
    <source>
        <strain evidence="7">20631-21</strain>
    </source>
</reference>
<evidence type="ECO:0000256" key="6">
    <source>
        <dbReference type="ARBA" id="ARBA00023033"/>
    </source>
</evidence>
<dbReference type="eggNOG" id="KOG1399">
    <property type="taxonomic scope" value="Eukaryota"/>
</dbReference>
<evidence type="ECO:0000256" key="3">
    <source>
        <dbReference type="ARBA" id="ARBA00022827"/>
    </source>
</evidence>
<dbReference type="Proteomes" id="UP000077154">
    <property type="component" value="Unassembled WGS sequence"/>
</dbReference>
<dbReference type="InterPro" id="IPR036188">
    <property type="entry name" value="FAD/NAD-bd_sf"/>
</dbReference>
<gene>
    <name evidence="7" type="ORF">VC83_07369</name>
</gene>
<evidence type="ECO:0000256" key="5">
    <source>
        <dbReference type="ARBA" id="ARBA00023002"/>
    </source>
</evidence>
<accession>A0A177A212</accession>
<keyword evidence="3" id="KW-0274">FAD</keyword>
<sequence>MGSSSHFDVLIVGAGISGINAAYRIQSELPHYRYSIIESRGAIGGTWDFFRYPGLRSDSDLHTFGFPWRPWASPETIADGTSIRNYLEDSAKQYGIDRKIQFHHRLVAANWSSDDQQWSFDVDTEKGTSNITARFLILSSGYYDYNEPLKTTIPGLDHFKGQVVHPQAWPEDLDYTDKKMVIIGSGATAITLLPVLAKKAARVTMLQRSPTYLLSQPSVDPIGRLLHMVLPKSLAFKLVRWKFLIIPFLFYQFCRAYPNAARFLLRKRAEGELPKNVPHDPNFNPAYNPWEQRLCVCPDGDFFKALRAGTADVVTDKIKNVTETGITTESGKTLDADIIVTATGLKLQLGGSVKITVDSKPIIQSEKYIWNGQMIQDVPNAVLIIGYTNASWTLGSDSTAINVCRLLKHMDKNGMAYAVPRVPKGPKMASRPIIDLNSTYVSKAKSILPLAGDKGPWKPRVNYIVDRWTANYGSVTTDMEFTKATKVSN</sequence>
<comment type="cofactor">
    <cofactor evidence="1">
        <name>FAD</name>
        <dbReference type="ChEBI" id="CHEBI:57692"/>
    </cofactor>
</comment>
<evidence type="ECO:0000256" key="4">
    <source>
        <dbReference type="ARBA" id="ARBA00022857"/>
    </source>
</evidence>
<evidence type="ECO:0000256" key="1">
    <source>
        <dbReference type="ARBA" id="ARBA00001974"/>
    </source>
</evidence>
<dbReference type="PANTHER" id="PTHR43872">
    <property type="entry name" value="MONOOXYGENASE, PUTATIVE (AFU_ORTHOLOGUE AFUA_8G02570)-RELATED"/>
    <property type="match status" value="1"/>
</dbReference>
<dbReference type="Pfam" id="PF13738">
    <property type="entry name" value="Pyr_redox_3"/>
    <property type="match status" value="1"/>
</dbReference>
<evidence type="ECO:0008006" key="8">
    <source>
        <dbReference type="Google" id="ProtNLM"/>
    </source>
</evidence>